<keyword evidence="8" id="KW-1185">Reference proteome</keyword>
<evidence type="ECO:0000256" key="3">
    <source>
        <dbReference type="ARBA" id="ARBA00023125"/>
    </source>
</evidence>
<accession>A0AAW1PY95</accession>
<comment type="caution">
    <text evidence="7">The sequence shown here is derived from an EMBL/GenBank/DDBJ whole genome shotgun (WGS) entry which is preliminary data.</text>
</comment>
<dbReference type="CDD" id="cd00093">
    <property type="entry name" value="HTH_XRE"/>
    <property type="match status" value="1"/>
</dbReference>
<evidence type="ECO:0000313" key="7">
    <source>
        <dbReference type="EMBL" id="KAK9813173.1"/>
    </source>
</evidence>
<evidence type="ECO:0000313" key="8">
    <source>
        <dbReference type="Proteomes" id="UP001489004"/>
    </source>
</evidence>
<dbReference type="Pfam" id="PF01381">
    <property type="entry name" value="HTH_3"/>
    <property type="match status" value="1"/>
</dbReference>
<keyword evidence="4" id="KW-0804">Transcription</keyword>
<name>A0AAW1PY95_9CHLO</name>
<evidence type="ECO:0000256" key="4">
    <source>
        <dbReference type="ARBA" id="ARBA00023163"/>
    </source>
</evidence>
<dbReference type="EMBL" id="JALJOR010000008">
    <property type="protein sequence ID" value="KAK9813173.1"/>
    <property type="molecule type" value="Genomic_DNA"/>
</dbReference>
<dbReference type="PANTHER" id="PTHR10245">
    <property type="entry name" value="ENDOTHELIAL DIFFERENTIATION-RELATED FACTOR 1 MULTIPROTEIN BRIDGING FACTOR 1"/>
    <property type="match status" value="1"/>
</dbReference>
<dbReference type="GO" id="GO:0003713">
    <property type="term" value="F:transcription coactivator activity"/>
    <property type="evidence" value="ECO:0007669"/>
    <property type="project" value="UniProtKB-ARBA"/>
</dbReference>
<dbReference type="PANTHER" id="PTHR10245:SF15">
    <property type="entry name" value="ENDOTHELIAL DIFFERENTIATION-RELATED FACTOR 1"/>
    <property type="match status" value="1"/>
</dbReference>
<comment type="similarity">
    <text evidence="1">Belongs to the MBF1 family.</text>
</comment>
<dbReference type="InterPro" id="IPR010982">
    <property type="entry name" value="Lambda_DNA-bd_dom_sf"/>
</dbReference>
<proteinExistence type="inferred from homology"/>
<feature type="domain" description="HTH cro/C1-type" evidence="6">
    <location>
        <begin position="81"/>
        <end position="135"/>
    </location>
</feature>
<keyword evidence="2" id="KW-0805">Transcription regulation</keyword>
<reference evidence="7 8" key="1">
    <citation type="journal article" date="2024" name="Nat. Commun.">
        <title>Phylogenomics reveals the evolutionary origins of lichenization in chlorophyte algae.</title>
        <authorList>
            <person name="Puginier C."/>
            <person name="Libourel C."/>
            <person name="Otte J."/>
            <person name="Skaloud P."/>
            <person name="Haon M."/>
            <person name="Grisel S."/>
            <person name="Petersen M."/>
            <person name="Berrin J.G."/>
            <person name="Delaux P.M."/>
            <person name="Dal Grande F."/>
            <person name="Keller J."/>
        </authorList>
    </citation>
    <scope>NUCLEOTIDE SEQUENCE [LARGE SCALE GENOMIC DNA]</scope>
    <source>
        <strain evidence="7 8">SAG 2043</strain>
    </source>
</reference>
<evidence type="ECO:0000256" key="1">
    <source>
        <dbReference type="ARBA" id="ARBA00009802"/>
    </source>
</evidence>
<gene>
    <name evidence="7" type="ORF">WJX72_010086</name>
</gene>
<dbReference type="InterPro" id="IPR001387">
    <property type="entry name" value="Cro/C1-type_HTH"/>
</dbReference>
<evidence type="ECO:0000259" key="6">
    <source>
        <dbReference type="PROSITE" id="PS50943"/>
    </source>
</evidence>
<dbReference type="Pfam" id="PF08523">
    <property type="entry name" value="MBF1"/>
    <property type="match status" value="1"/>
</dbReference>
<keyword evidence="3" id="KW-0238">DNA-binding</keyword>
<feature type="compositionally biased region" description="Polar residues" evidence="5">
    <location>
        <begin position="18"/>
        <end position="28"/>
    </location>
</feature>
<feature type="region of interest" description="Disordered" evidence="5">
    <location>
        <begin position="1"/>
        <end position="37"/>
    </location>
</feature>
<dbReference type="InterPro" id="IPR013729">
    <property type="entry name" value="MBF1_N"/>
</dbReference>
<dbReference type="SMART" id="SM00530">
    <property type="entry name" value="HTH_XRE"/>
    <property type="match status" value="1"/>
</dbReference>
<organism evidence="7 8">
    <name type="scientific">[Myrmecia] bisecta</name>
    <dbReference type="NCBI Taxonomy" id="41462"/>
    <lineage>
        <taxon>Eukaryota</taxon>
        <taxon>Viridiplantae</taxon>
        <taxon>Chlorophyta</taxon>
        <taxon>core chlorophytes</taxon>
        <taxon>Trebouxiophyceae</taxon>
        <taxon>Trebouxiales</taxon>
        <taxon>Trebouxiaceae</taxon>
        <taxon>Myrmecia</taxon>
    </lineage>
</organism>
<dbReference type="AlphaFoldDB" id="A0AAW1PY95"/>
<evidence type="ECO:0000256" key="5">
    <source>
        <dbReference type="SAM" id="MobiDB-lite"/>
    </source>
</evidence>
<dbReference type="GO" id="GO:0005634">
    <property type="term" value="C:nucleus"/>
    <property type="evidence" value="ECO:0007669"/>
    <property type="project" value="TreeGrafter"/>
</dbReference>
<dbReference type="GO" id="GO:0003677">
    <property type="term" value="F:DNA binding"/>
    <property type="evidence" value="ECO:0007669"/>
    <property type="project" value="UniProtKB-KW"/>
</dbReference>
<dbReference type="Gene3D" id="1.10.260.40">
    <property type="entry name" value="lambda repressor-like DNA-binding domains"/>
    <property type="match status" value="1"/>
</dbReference>
<sequence>MMNGQDWDEVVIRKKRPTASQAQTSSAVNDARRTGAQVDTVKKYNAGANKPTGTGKDAAKLDRETEELHHDRVPTELKKRIQAARLDKKLTQAQVAQLVNEKPQVIQEYESGKAIPNPMVLSKLSKVLGVQLSAKAKK</sequence>
<dbReference type="FunFam" id="1.10.260.40:FF:000018">
    <property type="entry name" value="Multiprotein bridging factor 1"/>
    <property type="match status" value="1"/>
</dbReference>
<dbReference type="Proteomes" id="UP001489004">
    <property type="component" value="Unassembled WGS sequence"/>
</dbReference>
<dbReference type="PROSITE" id="PS50943">
    <property type="entry name" value="HTH_CROC1"/>
    <property type="match status" value="1"/>
</dbReference>
<protein>
    <recommendedName>
        <fullName evidence="6">HTH cro/C1-type domain-containing protein</fullName>
    </recommendedName>
</protein>
<dbReference type="SUPFAM" id="SSF47413">
    <property type="entry name" value="lambda repressor-like DNA-binding domains"/>
    <property type="match status" value="1"/>
</dbReference>
<evidence type="ECO:0000256" key="2">
    <source>
        <dbReference type="ARBA" id="ARBA00023015"/>
    </source>
</evidence>